<comment type="subunit">
    <text evidence="3">Binds the proteasome.</text>
</comment>
<keyword evidence="2 3" id="KW-0539">Nucleus</keyword>
<feature type="compositionally biased region" description="Polar residues" evidence="4">
    <location>
        <begin position="38"/>
        <end position="57"/>
    </location>
</feature>
<dbReference type="GO" id="GO:0031144">
    <property type="term" value="P:proteasome localization"/>
    <property type="evidence" value="ECO:0007669"/>
    <property type="project" value="UniProtKB-UniRule"/>
</dbReference>
<keyword evidence="3" id="KW-0963">Cytoplasm</keyword>
<evidence type="ECO:0000256" key="1">
    <source>
        <dbReference type="ARBA" id="ARBA00006199"/>
    </source>
</evidence>
<keyword evidence="3" id="KW-0653">Protein transport</keyword>
<evidence type="ECO:0000256" key="4">
    <source>
        <dbReference type="SAM" id="MobiDB-lite"/>
    </source>
</evidence>
<proteinExistence type="inferred from homology"/>
<dbReference type="GO" id="GO:0015031">
    <property type="term" value="P:protein transport"/>
    <property type="evidence" value="ECO:0007669"/>
    <property type="project" value="UniProtKB-UniRule"/>
</dbReference>
<dbReference type="InterPro" id="IPR013868">
    <property type="entry name" value="Cut8/Sts1_fam"/>
</dbReference>
<sequence>MRAVNSFDLDPTLSPEARKRKQLSSDDDDESMCGDGSSAASPTSERPVSPVPTQDNSLLGAKRAKVEGARQTPLTKLLGELSHTLDKAQLLNLIVTMAEQFPALRDYVDSQVPRPTLQGVQVLLQNLEKKLRDAFPYTKWGPLRDDYAFNRVKPLLLEIKDTVLTFSQHFAGPERFPTTAFPFLYEAANVAFRLPEWDKPQNNTIKFDLVAALLESYRLTVESTGAKTSAGKLFGMQVVDGWARDILSLIRTFSESAGAGEVAPAAAAGEAAAVGVGAERQACWRALLQIAREFGDNLGWMCSPSTLQQLRHAVDRDVSGG</sequence>
<accession>A0A8H7ZTH2</accession>
<feature type="region of interest" description="Disordered" evidence="4">
    <location>
        <begin position="1"/>
        <end position="65"/>
    </location>
</feature>
<dbReference type="GO" id="GO:0031965">
    <property type="term" value="C:nuclear membrane"/>
    <property type="evidence" value="ECO:0007669"/>
    <property type="project" value="TreeGrafter"/>
</dbReference>
<dbReference type="EMBL" id="JAEFCI010007500">
    <property type="protein sequence ID" value="KAG5459025.1"/>
    <property type="molecule type" value="Genomic_DNA"/>
</dbReference>
<gene>
    <name evidence="5" type="ORF">BJ554DRAFT_648</name>
</gene>
<comment type="function">
    <text evidence="3">Involved in ubiquitin-mediated protein degradation. Regulatory factor in the ubiquitin/proteasome pathway that controls the turnover of proteasome substrates. Targets proteasomes to the nucleus and facilitates the degradation of nuclear proteins.</text>
</comment>
<dbReference type="InterPro" id="IPR038422">
    <property type="entry name" value="Cut8/Sts1_sf"/>
</dbReference>
<dbReference type="Pfam" id="PF08559">
    <property type="entry name" value="Cut8"/>
    <property type="match status" value="1"/>
</dbReference>
<comment type="similarity">
    <text evidence="1 3">Belongs to the cut8/STS1 family.</text>
</comment>
<evidence type="ECO:0000256" key="2">
    <source>
        <dbReference type="ARBA" id="ARBA00023242"/>
    </source>
</evidence>
<name>A0A8H7ZTH2_9FUNG</name>
<evidence type="ECO:0000313" key="6">
    <source>
        <dbReference type="Proteomes" id="UP000673691"/>
    </source>
</evidence>
<dbReference type="GO" id="GO:0005737">
    <property type="term" value="C:cytoplasm"/>
    <property type="evidence" value="ECO:0007669"/>
    <property type="project" value="UniProtKB-SubCell"/>
</dbReference>
<dbReference type="PANTHER" id="PTHR28032:SF1">
    <property type="entry name" value="FI02826P"/>
    <property type="match status" value="1"/>
</dbReference>
<protein>
    <recommendedName>
        <fullName evidence="3">Tethering factor for nuclear proteasome STS1</fullName>
    </recommendedName>
</protein>
<organism evidence="5 6">
    <name type="scientific">Olpidium bornovanus</name>
    <dbReference type="NCBI Taxonomy" id="278681"/>
    <lineage>
        <taxon>Eukaryota</taxon>
        <taxon>Fungi</taxon>
        <taxon>Fungi incertae sedis</taxon>
        <taxon>Olpidiomycota</taxon>
        <taxon>Olpidiomycotina</taxon>
        <taxon>Olpidiomycetes</taxon>
        <taxon>Olpidiales</taxon>
        <taxon>Olpidiaceae</taxon>
        <taxon>Olpidium</taxon>
    </lineage>
</organism>
<reference evidence="5 6" key="1">
    <citation type="journal article" name="Sci. Rep.">
        <title>Genome-scale phylogenetic analyses confirm Olpidium as the closest living zoosporic fungus to the non-flagellated, terrestrial fungi.</title>
        <authorList>
            <person name="Chang Y."/>
            <person name="Rochon D."/>
            <person name="Sekimoto S."/>
            <person name="Wang Y."/>
            <person name="Chovatia M."/>
            <person name="Sandor L."/>
            <person name="Salamov A."/>
            <person name="Grigoriev I.V."/>
            <person name="Stajich J.E."/>
            <person name="Spatafora J.W."/>
        </authorList>
    </citation>
    <scope>NUCLEOTIDE SEQUENCE [LARGE SCALE GENOMIC DNA]</scope>
    <source>
        <strain evidence="5">S191</strain>
    </source>
</reference>
<dbReference type="OrthoDB" id="10061064at2759"/>
<dbReference type="PANTHER" id="PTHR28032">
    <property type="entry name" value="FI02826P"/>
    <property type="match status" value="1"/>
</dbReference>
<dbReference type="GO" id="GO:0071630">
    <property type="term" value="P:nuclear protein quality control by the ubiquitin-proteasome system"/>
    <property type="evidence" value="ECO:0007669"/>
    <property type="project" value="UniProtKB-UniRule"/>
</dbReference>
<keyword evidence="3" id="KW-0813">Transport</keyword>
<comment type="subcellular location">
    <subcellularLocation>
        <location evidence="3">Cytoplasm</location>
    </subcellularLocation>
    <subcellularLocation>
        <location evidence="3">Nucleus</location>
    </subcellularLocation>
</comment>
<evidence type="ECO:0000256" key="3">
    <source>
        <dbReference type="RuleBase" id="RU368013"/>
    </source>
</evidence>
<dbReference type="GO" id="GO:0070628">
    <property type="term" value="F:proteasome binding"/>
    <property type="evidence" value="ECO:0007669"/>
    <property type="project" value="TreeGrafter"/>
</dbReference>
<dbReference type="Proteomes" id="UP000673691">
    <property type="component" value="Unassembled WGS sequence"/>
</dbReference>
<keyword evidence="6" id="KW-1185">Reference proteome</keyword>
<evidence type="ECO:0000313" key="5">
    <source>
        <dbReference type="EMBL" id="KAG5459025.1"/>
    </source>
</evidence>
<comment type="caution">
    <text evidence="5">The sequence shown here is derived from an EMBL/GenBank/DDBJ whole genome shotgun (WGS) entry which is preliminary data.</text>
</comment>
<dbReference type="Gene3D" id="1.20.58.1590">
    <property type="entry name" value="Tethering factor for nuclear proteasome Cut8/Sts1"/>
    <property type="match status" value="1"/>
</dbReference>
<dbReference type="AlphaFoldDB" id="A0A8H7ZTH2"/>